<sequence>MDYWTGVLKVPLTPTSTSDCKVAVPLCLSTASKTLAGPRIQWLRDCLVCKKIAEILGSKFRGCVNAYVIEAPVFNGSFSVYKDFIPPVHGYGEPQSYSPVV</sequence>
<dbReference type="Proteomes" id="UP000006729">
    <property type="component" value="Chromosome 14"/>
</dbReference>
<protein>
    <submittedName>
        <fullName evidence="1">Uncharacterized protein</fullName>
    </submittedName>
</protein>
<organism evidence="1 2">
    <name type="scientific">Populus trichocarpa</name>
    <name type="common">Western balsam poplar</name>
    <name type="synonym">Populus balsamifera subsp. trichocarpa</name>
    <dbReference type="NCBI Taxonomy" id="3694"/>
    <lineage>
        <taxon>Eukaryota</taxon>
        <taxon>Viridiplantae</taxon>
        <taxon>Streptophyta</taxon>
        <taxon>Embryophyta</taxon>
        <taxon>Tracheophyta</taxon>
        <taxon>Spermatophyta</taxon>
        <taxon>Magnoliopsida</taxon>
        <taxon>eudicotyledons</taxon>
        <taxon>Gunneridae</taxon>
        <taxon>Pentapetalae</taxon>
        <taxon>rosids</taxon>
        <taxon>fabids</taxon>
        <taxon>Malpighiales</taxon>
        <taxon>Salicaceae</taxon>
        <taxon>Saliceae</taxon>
        <taxon>Populus</taxon>
    </lineage>
</organism>
<name>A0A2K1XQG8_POPTR</name>
<proteinExistence type="predicted"/>
<gene>
    <name evidence="1" type="ORF">POPTR_014G046400</name>
</gene>
<keyword evidence="2" id="KW-1185">Reference proteome</keyword>
<dbReference type="AlphaFoldDB" id="A0A2K1XQG8"/>
<accession>A0A2K1XQG8</accession>
<evidence type="ECO:0000313" key="1">
    <source>
        <dbReference type="EMBL" id="PNT03026.1"/>
    </source>
</evidence>
<reference evidence="1 2" key="1">
    <citation type="journal article" date="2006" name="Science">
        <title>The genome of black cottonwood, Populus trichocarpa (Torr. &amp; Gray).</title>
        <authorList>
            <person name="Tuskan G.A."/>
            <person name="Difazio S."/>
            <person name="Jansson S."/>
            <person name="Bohlmann J."/>
            <person name="Grigoriev I."/>
            <person name="Hellsten U."/>
            <person name="Putnam N."/>
            <person name="Ralph S."/>
            <person name="Rombauts S."/>
            <person name="Salamov A."/>
            <person name="Schein J."/>
            <person name="Sterck L."/>
            <person name="Aerts A."/>
            <person name="Bhalerao R.R."/>
            <person name="Bhalerao R.P."/>
            <person name="Blaudez D."/>
            <person name="Boerjan W."/>
            <person name="Brun A."/>
            <person name="Brunner A."/>
            <person name="Busov V."/>
            <person name="Campbell M."/>
            <person name="Carlson J."/>
            <person name="Chalot M."/>
            <person name="Chapman J."/>
            <person name="Chen G.L."/>
            <person name="Cooper D."/>
            <person name="Coutinho P.M."/>
            <person name="Couturier J."/>
            <person name="Covert S."/>
            <person name="Cronk Q."/>
            <person name="Cunningham R."/>
            <person name="Davis J."/>
            <person name="Degroeve S."/>
            <person name="Dejardin A."/>
            <person name="Depamphilis C."/>
            <person name="Detter J."/>
            <person name="Dirks B."/>
            <person name="Dubchak I."/>
            <person name="Duplessis S."/>
            <person name="Ehlting J."/>
            <person name="Ellis B."/>
            <person name="Gendler K."/>
            <person name="Goodstein D."/>
            <person name="Gribskov M."/>
            <person name="Grimwood J."/>
            <person name="Groover A."/>
            <person name="Gunter L."/>
            <person name="Hamberger B."/>
            <person name="Heinze B."/>
            <person name="Helariutta Y."/>
            <person name="Henrissat B."/>
            <person name="Holligan D."/>
            <person name="Holt R."/>
            <person name="Huang W."/>
            <person name="Islam-Faridi N."/>
            <person name="Jones S."/>
            <person name="Jones-Rhoades M."/>
            <person name="Jorgensen R."/>
            <person name="Joshi C."/>
            <person name="Kangasjarvi J."/>
            <person name="Karlsson J."/>
            <person name="Kelleher C."/>
            <person name="Kirkpatrick R."/>
            <person name="Kirst M."/>
            <person name="Kohler A."/>
            <person name="Kalluri U."/>
            <person name="Larimer F."/>
            <person name="Leebens-Mack J."/>
            <person name="Leple J.C."/>
            <person name="Locascio P."/>
            <person name="Lou Y."/>
            <person name="Lucas S."/>
            <person name="Martin F."/>
            <person name="Montanini B."/>
            <person name="Napoli C."/>
            <person name="Nelson D.R."/>
            <person name="Nelson C."/>
            <person name="Nieminen K."/>
            <person name="Nilsson O."/>
            <person name="Pereda V."/>
            <person name="Peter G."/>
            <person name="Philippe R."/>
            <person name="Pilate G."/>
            <person name="Poliakov A."/>
            <person name="Razumovskaya J."/>
            <person name="Richardson P."/>
            <person name="Rinaldi C."/>
            <person name="Ritland K."/>
            <person name="Rouze P."/>
            <person name="Ryaboy D."/>
            <person name="Schmutz J."/>
            <person name="Schrader J."/>
            <person name="Segerman B."/>
            <person name="Shin H."/>
            <person name="Siddiqui A."/>
            <person name="Sterky F."/>
            <person name="Terry A."/>
            <person name="Tsai C.J."/>
            <person name="Uberbacher E."/>
            <person name="Unneberg P."/>
            <person name="Vahala J."/>
            <person name="Wall K."/>
            <person name="Wessler S."/>
            <person name="Yang G."/>
            <person name="Yin T."/>
            <person name="Douglas C."/>
            <person name="Marra M."/>
            <person name="Sandberg G."/>
            <person name="Van de Peer Y."/>
            <person name="Rokhsar D."/>
        </authorList>
    </citation>
    <scope>NUCLEOTIDE SEQUENCE [LARGE SCALE GENOMIC DNA]</scope>
    <source>
        <strain evidence="2">cv. Nisqually</strain>
    </source>
</reference>
<dbReference type="STRING" id="3694.A0A2K1XQG8"/>
<dbReference type="InParanoid" id="A0A2K1XQG8"/>
<dbReference type="EMBL" id="CM009303">
    <property type="protein sequence ID" value="PNT03026.1"/>
    <property type="molecule type" value="Genomic_DNA"/>
</dbReference>
<evidence type="ECO:0000313" key="2">
    <source>
        <dbReference type="Proteomes" id="UP000006729"/>
    </source>
</evidence>